<sequence>MRSLVLAMMLILGLAAPAVAAQPEKIIVLPGAKSAEGITEGRGTTFYAGDLFAGDIYRGDVRRGTAELFIDAPVGRAAVGMTADLRHDLLFVAGGFTGQAYVYDLCTGKTVAVYQFTEANVGMVNDVTLTADGAWFTDIRQAQLYFVPISRSGGLGQFRTLALTGPAGDASGSINNNGITTSPDSRSLIVAHTTRGELNKVDPRTGASETIQGVSVPGADGIVRDGRTMWVVHNNKVSRIRLDRNTTAGTLEKVITSPIFQSPSTVAKFGDRLAVVNAKFDTGFPPTADQYEVMVVNS</sequence>
<comment type="caution">
    <text evidence="2">The sequence shown here is derived from an EMBL/GenBank/DDBJ whole genome shotgun (WGS) entry which is preliminary data.</text>
</comment>
<evidence type="ECO:0000313" key="3">
    <source>
        <dbReference type="Proteomes" id="UP000649573"/>
    </source>
</evidence>
<accession>A0ABQ2UPY2</accession>
<organism evidence="2 3">
    <name type="scientific">Lentzea flava</name>
    <dbReference type="NCBI Taxonomy" id="103732"/>
    <lineage>
        <taxon>Bacteria</taxon>
        <taxon>Bacillati</taxon>
        <taxon>Actinomycetota</taxon>
        <taxon>Actinomycetes</taxon>
        <taxon>Pseudonocardiales</taxon>
        <taxon>Pseudonocardiaceae</taxon>
        <taxon>Lentzea</taxon>
    </lineage>
</organism>
<dbReference type="RefSeq" id="WP_189255284.1">
    <property type="nucleotide sequence ID" value="NZ_BMRE01000016.1"/>
</dbReference>
<dbReference type="InterPro" id="IPR011042">
    <property type="entry name" value="6-blade_b-propeller_TolB-like"/>
</dbReference>
<feature type="signal peptide" evidence="1">
    <location>
        <begin position="1"/>
        <end position="20"/>
    </location>
</feature>
<evidence type="ECO:0008006" key="4">
    <source>
        <dbReference type="Google" id="ProtNLM"/>
    </source>
</evidence>
<keyword evidence="3" id="KW-1185">Reference proteome</keyword>
<feature type="chain" id="PRO_5046890972" description="Sugar lactone lactonase YvrE" evidence="1">
    <location>
        <begin position="21"/>
        <end position="298"/>
    </location>
</feature>
<proteinExistence type="predicted"/>
<reference evidence="3" key="1">
    <citation type="journal article" date="2019" name="Int. J. Syst. Evol. Microbiol.">
        <title>The Global Catalogue of Microorganisms (GCM) 10K type strain sequencing project: providing services to taxonomists for standard genome sequencing and annotation.</title>
        <authorList>
            <consortium name="The Broad Institute Genomics Platform"/>
            <consortium name="The Broad Institute Genome Sequencing Center for Infectious Disease"/>
            <person name="Wu L."/>
            <person name="Ma J."/>
        </authorList>
    </citation>
    <scope>NUCLEOTIDE SEQUENCE [LARGE SCALE GENOMIC DNA]</scope>
    <source>
        <strain evidence="3">JCM 3296</strain>
    </source>
</reference>
<evidence type="ECO:0000313" key="2">
    <source>
        <dbReference type="EMBL" id="GGU44130.1"/>
    </source>
</evidence>
<evidence type="ECO:0000256" key="1">
    <source>
        <dbReference type="SAM" id="SignalP"/>
    </source>
</evidence>
<name>A0ABQ2UPY2_9PSEU</name>
<dbReference type="Proteomes" id="UP000649573">
    <property type="component" value="Unassembled WGS sequence"/>
</dbReference>
<dbReference type="SUPFAM" id="SSF63829">
    <property type="entry name" value="Calcium-dependent phosphotriesterase"/>
    <property type="match status" value="1"/>
</dbReference>
<keyword evidence="1" id="KW-0732">Signal</keyword>
<gene>
    <name evidence="2" type="ORF">GCM10010178_40890</name>
</gene>
<dbReference type="EMBL" id="BMRE01000016">
    <property type="protein sequence ID" value="GGU44130.1"/>
    <property type="molecule type" value="Genomic_DNA"/>
</dbReference>
<dbReference type="Gene3D" id="2.120.10.30">
    <property type="entry name" value="TolB, C-terminal domain"/>
    <property type="match status" value="1"/>
</dbReference>
<protein>
    <recommendedName>
        <fullName evidence="4">Sugar lactone lactonase YvrE</fullName>
    </recommendedName>
</protein>